<comment type="caution">
    <text evidence="2">The sequence shown here is derived from an EMBL/GenBank/DDBJ whole genome shotgun (WGS) entry which is preliminary data.</text>
</comment>
<feature type="transmembrane region" description="Helical" evidence="1">
    <location>
        <begin position="103"/>
        <end position="122"/>
    </location>
</feature>
<dbReference type="EMBL" id="JXXE01000459">
    <property type="protein sequence ID" value="KIZ39157.1"/>
    <property type="molecule type" value="Genomic_DNA"/>
</dbReference>
<gene>
    <name evidence="2" type="ORF">OO17_21315</name>
</gene>
<name>A0A0D7EI12_RHOPL</name>
<dbReference type="OrthoDB" id="8240151at2"/>
<dbReference type="RefSeq" id="WP_044415337.1">
    <property type="nucleotide sequence ID" value="NZ_JXXE01000459.1"/>
</dbReference>
<organism evidence="2 3">
    <name type="scientific">Rhodopseudomonas palustris</name>
    <dbReference type="NCBI Taxonomy" id="1076"/>
    <lineage>
        <taxon>Bacteria</taxon>
        <taxon>Pseudomonadati</taxon>
        <taxon>Pseudomonadota</taxon>
        <taxon>Alphaproteobacteria</taxon>
        <taxon>Hyphomicrobiales</taxon>
        <taxon>Nitrobacteraceae</taxon>
        <taxon>Rhodopseudomonas</taxon>
    </lineage>
</organism>
<dbReference type="PATRIC" id="fig|1076.23.peg.4962"/>
<feature type="transmembrane region" description="Helical" evidence="1">
    <location>
        <begin position="6"/>
        <end position="24"/>
    </location>
</feature>
<evidence type="ECO:0000313" key="2">
    <source>
        <dbReference type="EMBL" id="KIZ39157.1"/>
    </source>
</evidence>
<evidence type="ECO:0000256" key="1">
    <source>
        <dbReference type="SAM" id="Phobius"/>
    </source>
</evidence>
<evidence type="ECO:0000313" key="3">
    <source>
        <dbReference type="Proteomes" id="UP000032515"/>
    </source>
</evidence>
<dbReference type="AlphaFoldDB" id="A0A0D7EI12"/>
<keyword evidence="1" id="KW-0472">Membrane</keyword>
<keyword evidence="1" id="KW-0812">Transmembrane</keyword>
<reference evidence="2 3" key="1">
    <citation type="submission" date="2014-11" db="EMBL/GenBank/DDBJ databases">
        <title>Genomics and ecophysiology of heterotrophic nitrogen fixing bacteria isolated from estuarine surface water.</title>
        <authorList>
            <person name="Bentzon-Tilia M."/>
            <person name="Severin I."/>
            <person name="Hansen L.H."/>
            <person name="Riemann L."/>
        </authorList>
    </citation>
    <scope>NUCLEOTIDE SEQUENCE [LARGE SCALE GENOMIC DNA]</scope>
    <source>
        <strain evidence="2 3">BAL398</strain>
    </source>
</reference>
<keyword evidence="1" id="KW-1133">Transmembrane helix</keyword>
<feature type="transmembrane region" description="Helical" evidence="1">
    <location>
        <begin position="36"/>
        <end position="58"/>
    </location>
</feature>
<dbReference type="Proteomes" id="UP000032515">
    <property type="component" value="Unassembled WGS sequence"/>
</dbReference>
<proteinExistence type="predicted"/>
<accession>A0A0D7EI12</accession>
<sequence>MKFLSYLNRFISNFAFLALAYYSLNLMEKYQQRFILAVLILVYCALHAVTAFRSFYFYHRIERLEHETRRVASLLESGPSEIAARRLIINDVAGLRRGAEMCAYMDLMFLTLIVVICVAKIVSD</sequence>
<protein>
    <submittedName>
        <fullName evidence="2">Uncharacterized protein</fullName>
    </submittedName>
</protein>